<organism evidence="3 4">
    <name type="scientific">Serendipita indica (strain DSM 11827)</name>
    <name type="common">Root endophyte fungus</name>
    <name type="synonym">Piriformospora indica</name>
    <dbReference type="NCBI Taxonomy" id="1109443"/>
    <lineage>
        <taxon>Eukaryota</taxon>
        <taxon>Fungi</taxon>
        <taxon>Dikarya</taxon>
        <taxon>Basidiomycota</taxon>
        <taxon>Agaricomycotina</taxon>
        <taxon>Agaricomycetes</taxon>
        <taxon>Sebacinales</taxon>
        <taxon>Serendipitaceae</taxon>
        <taxon>Serendipita</taxon>
    </lineage>
</organism>
<feature type="compositionally biased region" description="Basic and acidic residues" evidence="1">
    <location>
        <begin position="222"/>
        <end position="240"/>
    </location>
</feature>
<comment type="caution">
    <text evidence="3">The sequence shown here is derived from an EMBL/GenBank/DDBJ whole genome shotgun (WGS) entry which is preliminary data.</text>
</comment>
<dbReference type="HOGENOM" id="CLU_056416_0_0_1"/>
<feature type="domain" description="G-patch" evidence="2">
    <location>
        <begin position="170"/>
        <end position="219"/>
    </location>
</feature>
<feature type="region of interest" description="Disordered" evidence="1">
    <location>
        <begin position="55"/>
        <end position="165"/>
    </location>
</feature>
<dbReference type="OMA" id="HYIYSHY"/>
<dbReference type="InterPro" id="IPR039146">
    <property type="entry name" value="GPANK1"/>
</dbReference>
<dbReference type="PANTHER" id="PTHR20923:SF1">
    <property type="entry name" value="G PATCH DOMAIN AND ANKYRIN REPEAT-CONTAINING PROTEIN 1"/>
    <property type="match status" value="1"/>
</dbReference>
<gene>
    <name evidence="3" type="ORF">PIIN_07844</name>
</gene>
<dbReference type="GO" id="GO:0003676">
    <property type="term" value="F:nucleic acid binding"/>
    <property type="evidence" value="ECO:0007669"/>
    <property type="project" value="InterPro"/>
</dbReference>
<evidence type="ECO:0000259" key="2">
    <source>
        <dbReference type="PROSITE" id="PS50174"/>
    </source>
</evidence>
<name>G4TRE8_SERID</name>
<dbReference type="PROSITE" id="PS50174">
    <property type="entry name" value="G_PATCH"/>
    <property type="match status" value="1"/>
</dbReference>
<dbReference type="eggNOG" id="ENOG502SN0G">
    <property type="taxonomic scope" value="Eukaryota"/>
</dbReference>
<dbReference type="AlphaFoldDB" id="G4TRE8"/>
<keyword evidence="4" id="KW-1185">Reference proteome</keyword>
<evidence type="ECO:0000313" key="3">
    <source>
        <dbReference type="EMBL" id="CCA73891.1"/>
    </source>
</evidence>
<dbReference type="Proteomes" id="UP000007148">
    <property type="component" value="Unassembled WGS sequence"/>
</dbReference>
<feature type="region of interest" description="Disordered" evidence="1">
    <location>
        <begin position="177"/>
        <end position="277"/>
    </location>
</feature>
<dbReference type="InParanoid" id="G4TRE8"/>
<evidence type="ECO:0000256" key="1">
    <source>
        <dbReference type="SAM" id="MobiDB-lite"/>
    </source>
</evidence>
<dbReference type="PANTHER" id="PTHR20923">
    <property type="entry name" value="BAT4 PROTEIN-RELATED"/>
    <property type="match status" value="1"/>
</dbReference>
<evidence type="ECO:0000313" key="4">
    <source>
        <dbReference type="Proteomes" id="UP000007148"/>
    </source>
</evidence>
<reference evidence="3 4" key="1">
    <citation type="journal article" date="2011" name="PLoS Pathog.">
        <title>Endophytic Life Strategies Decoded by Genome and Transcriptome Analyses of the Mutualistic Root Symbiont Piriformospora indica.</title>
        <authorList>
            <person name="Zuccaro A."/>
            <person name="Lahrmann U."/>
            <person name="Guldener U."/>
            <person name="Langen G."/>
            <person name="Pfiffi S."/>
            <person name="Biedenkopf D."/>
            <person name="Wong P."/>
            <person name="Samans B."/>
            <person name="Grimm C."/>
            <person name="Basiewicz M."/>
            <person name="Murat C."/>
            <person name="Martin F."/>
            <person name="Kogel K.H."/>
        </authorList>
    </citation>
    <scope>NUCLEOTIDE SEQUENCE [LARGE SCALE GENOMIC DNA]</scope>
    <source>
        <strain evidence="3 4">DSM 11827</strain>
    </source>
</reference>
<feature type="compositionally biased region" description="Acidic residues" evidence="1">
    <location>
        <begin position="241"/>
        <end position="255"/>
    </location>
</feature>
<dbReference type="STRING" id="1109443.G4TRE8"/>
<accession>G4TRE8</accession>
<sequence length="371" mass="40946">MALNAITIYSHPEPTKESKLSELVSEPDEGTQESSSKPLVRISNRFVSAKGEYDEFGRLTGTSDALIDESTKRKGPGAGIGDWYSSLQRTQTPTSHTPSSRSQTPSMGHSRPTKSTPSINNAPARTNWFKPQAPQPQTMSTADSLADMLKRDPPNSQNPLVPPVYYALGPQNRGYEMLTKGGWEEGQPLGPTSKRTQPPVPISSSMKQEKWATLTGNMPKLVVRDEQDGSARLVDLAKPENDDDEELDTSDEEQGDGLFSMGDVSQPGSSVTVQAGRSKDSAILTPIPVVLKNDRAGLGLSKKKRLVTHSSLALQHHIQQGKLERRHHATEMRQMERDYMRGVYGRGKRAYARKAAAEQEKRKRLRELMNS</sequence>
<feature type="compositionally biased region" description="Polar residues" evidence="1">
    <location>
        <begin position="85"/>
        <end position="124"/>
    </location>
</feature>
<dbReference type="OrthoDB" id="2538319at2759"/>
<protein>
    <recommendedName>
        <fullName evidence="2">G-patch domain-containing protein</fullName>
    </recommendedName>
</protein>
<feature type="compositionally biased region" description="Polar residues" evidence="1">
    <location>
        <begin position="266"/>
        <end position="275"/>
    </location>
</feature>
<dbReference type="EMBL" id="CAFZ01000261">
    <property type="protein sequence ID" value="CCA73891.1"/>
    <property type="molecule type" value="Genomic_DNA"/>
</dbReference>
<feature type="region of interest" description="Disordered" evidence="1">
    <location>
        <begin position="1"/>
        <end position="40"/>
    </location>
</feature>
<dbReference type="InterPro" id="IPR000467">
    <property type="entry name" value="G_patch_dom"/>
</dbReference>
<proteinExistence type="predicted"/>